<dbReference type="PANTHER" id="PTHR13245:SF14">
    <property type="entry name" value="RRP15-LIKE PROTEIN"/>
    <property type="match status" value="1"/>
</dbReference>
<keyword evidence="4" id="KW-1185">Reference proteome</keyword>
<evidence type="ECO:0000256" key="1">
    <source>
        <dbReference type="ARBA" id="ARBA00007462"/>
    </source>
</evidence>
<feature type="compositionally biased region" description="Basic residues" evidence="2">
    <location>
        <begin position="31"/>
        <end position="50"/>
    </location>
</feature>
<evidence type="ECO:0000313" key="4">
    <source>
        <dbReference type="Proteomes" id="UP001149090"/>
    </source>
</evidence>
<name>A0A9Q0LR52_ANAIG</name>
<feature type="region of interest" description="Disordered" evidence="2">
    <location>
        <begin position="30"/>
        <end position="59"/>
    </location>
</feature>
<feature type="region of interest" description="Disordered" evidence="2">
    <location>
        <begin position="176"/>
        <end position="200"/>
    </location>
</feature>
<proteinExistence type="inferred from homology"/>
<evidence type="ECO:0000313" key="3">
    <source>
        <dbReference type="EMBL" id="KAJ5077463.1"/>
    </source>
</evidence>
<gene>
    <name evidence="3" type="ORF">M0811_05986</name>
</gene>
<feature type="compositionally biased region" description="Polar residues" evidence="2">
    <location>
        <begin position="185"/>
        <end position="198"/>
    </location>
</feature>
<dbReference type="InterPro" id="IPR012459">
    <property type="entry name" value="Rrp15"/>
</dbReference>
<dbReference type="OMA" id="FDEDYMY"/>
<comment type="similarity">
    <text evidence="1">Belongs to the RRP15 family.</text>
</comment>
<evidence type="ECO:0000256" key="2">
    <source>
        <dbReference type="SAM" id="MobiDB-lite"/>
    </source>
</evidence>
<dbReference type="GO" id="GO:0030687">
    <property type="term" value="C:preribosome, large subunit precursor"/>
    <property type="evidence" value="ECO:0007669"/>
    <property type="project" value="TreeGrafter"/>
</dbReference>
<dbReference type="Pfam" id="PF07890">
    <property type="entry name" value="Rrp15p"/>
    <property type="match status" value="1"/>
</dbReference>
<sequence>MNKKNKEIEEEKEIETENEFDEIKQIIKEAKQKRRKKKQKKKNFNKKKKQQNSTEKTNQFKTQILQILNEDIKKVDQPILSQNKTSSKKINQIEKQKKEKREEKLFKASQIENKNKQYKLPTNDEYDRKLNRIATIGVVRLFNAIQKQQSIPTENSDLDSKQLSKGKFLEMLKSQDVKVSKNQDQKNIQENSPQNNQKWEVFRDDFLLDAKMKDWDQKNENENENENENHDSISEESDF</sequence>
<dbReference type="PANTHER" id="PTHR13245">
    <property type="entry name" value="RRP15-LIKE PROTEIN"/>
    <property type="match status" value="1"/>
</dbReference>
<feature type="compositionally biased region" description="Basic and acidic residues" evidence="2">
    <location>
        <begin position="212"/>
        <end position="233"/>
    </location>
</feature>
<feature type="region of interest" description="Disordered" evidence="2">
    <location>
        <begin position="212"/>
        <end position="239"/>
    </location>
</feature>
<dbReference type="OrthoDB" id="20949at2759"/>
<accession>A0A9Q0LR52</accession>
<feature type="compositionally biased region" description="Basic and acidic residues" evidence="2">
    <location>
        <begin position="91"/>
        <end position="106"/>
    </location>
</feature>
<protein>
    <submittedName>
        <fullName evidence="3">Rrp15-like protein</fullName>
    </submittedName>
</protein>
<feature type="region of interest" description="Disordered" evidence="2">
    <location>
        <begin position="79"/>
        <end position="110"/>
    </location>
</feature>
<dbReference type="EMBL" id="JAPDFW010000058">
    <property type="protein sequence ID" value="KAJ5077463.1"/>
    <property type="molecule type" value="Genomic_DNA"/>
</dbReference>
<dbReference type="Proteomes" id="UP001149090">
    <property type="component" value="Unassembled WGS sequence"/>
</dbReference>
<reference evidence="3" key="1">
    <citation type="submission" date="2022-10" db="EMBL/GenBank/DDBJ databases">
        <title>Novel sulphate-reducing endosymbionts in the free-living metamonad Anaeramoeba.</title>
        <authorList>
            <person name="Jerlstrom-Hultqvist J."/>
            <person name="Cepicka I."/>
            <person name="Gallot-Lavallee L."/>
            <person name="Salas-Leiva D."/>
            <person name="Curtis B.A."/>
            <person name="Zahonova K."/>
            <person name="Pipaliya S."/>
            <person name="Dacks J."/>
            <person name="Roger A.J."/>
        </authorList>
    </citation>
    <scope>NUCLEOTIDE SEQUENCE</scope>
    <source>
        <strain evidence="3">BMAN</strain>
    </source>
</reference>
<comment type="caution">
    <text evidence="3">The sequence shown here is derived from an EMBL/GenBank/DDBJ whole genome shotgun (WGS) entry which is preliminary data.</text>
</comment>
<dbReference type="AlphaFoldDB" id="A0A9Q0LR52"/>
<dbReference type="GO" id="GO:0000460">
    <property type="term" value="P:maturation of 5.8S rRNA"/>
    <property type="evidence" value="ECO:0007669"/>
    <property type="project" value="TreeGrafter"/>
</dbReference>
<dbReference type="GO" id="GO:0000470">
    <property type="term" value="P:maturation of LSU-rRNA"/>
    <property type="evidence" value="ECO:0007669"/>
    <property type="project" value="TreeGrafter"/>
</dbReference>
<organism evidence="3 4">
    <name type="scientific">Anaeramoeba ignava</name>
    <name type="common">Anaerobic marine amoeba</name>
    <dbReference type="NCBI Taxonomy" id="1746090"/>
    <lineage>
        <taxon>Eukaryota</taxon>
        <taxon>Metamonada</taxon>
        <taxon>Anaeramoebidae</taxon>
        <taxon>Anaeramoeba</taxon>
    </lineage>
</organism>